<keyword evidence="3" id="KW-0456">Lyase</keyword>
<evidence type="ECO:0000256" key="2">
    <source>
        <dbReference type="ARBA" id="ARBA00022723"/>
    </source>
</evidence>
<dbReference type="InterPro" id="IPR008949">
    <property type="entry name" value="Isoprenoid_synthase_dom_sf"/>
</dbReference>
<evidence type="ECO:0000256" key="3">
    <source>
        <dbReference type="ARBA" id="ARBA00023239"/>
    </source>
</evidence>
<dbReference type="InterPro" id="IPR050148">
    <property type="entry name" value="Terpene_synthase-like"/>
</dbReference>
<dbReference type="GO" id="GO:0010333">
    <property type="term" value="F:terpene synthase activity"/>
    <property type="evidence" value="ECO:0007669"/>
    <property type="project" value="InterPro"/>
</dbReference>
<dbReference type="GO" id="GO:0016114">
    <property type="term" value="P:terpenoid biosynthetic process"/>
    <property type="evidence" value="ECO:0007669"/>
    <property type="project" value="InterPro"/>
</dbReference>
<accession>D3TIB1</accession>
<dbReference type="Gene3D" id="1.10.600.10">
    <property type="entry name" value="Farnesyl Diphosphate Synthase"/>
    <property type="match status" value="1"/>
</dbReference>
<dbReference type="EMBL" id="EU513269">
    <property type="protein sequence ID" value="ACD69673.1"/>
    <property type="molecule type" value="mRNA"/>
</dbReference>
<name>D3TIB1_MANIN</name>
<dbReference type="AlphaFoldDB" id="D3TIB1"/>
<protein>
    <submittedName>
        <fullName evidence="6">Sesquiterpene synthase</fullName>
    </submittedName>
</protein>
<feature type="transmembrane region" description="Helical" evidence="4">
    <location>
        <begin position="141"/>
        <end position="162"/>
    </location>
</feature>
<proteinExistence type="evidence at transcript level"/>
<dbReference type="PANTHER" id="PTHR31225:SF221">
    <property type="entry name" value="(-)-GERMACRENE D SYNTHASE"/>
    <property type="match status" value="1"/>
</dbReference>
<feature type="domain" description="Terpene synthase metal-binding" evidence="5">
    <location>
        <begin position="4"/>
        <end position="122"/>
    </location>
</feature>
<sequence>ANQGKLYRLDFAKEAMEDIVRNYHTEAKWCHENYFPTSDEYMSVALVTSAYQLLPTTSLVEMGDVQPKKPLNGYSATLRFLKAATNNCRLMDDIVDTSMSKERTCASAIECHMKEHGVQEKRRLKCFLSKLQMHGKILMKLSLNQLLLQCLCLIVFLIFHVYRPSYKDDDCYTNSYLTKDHVASLLRYSVQI</sequence>
<evidence type="ECO:0000256" key="1">
    <source>
        <dbReference type="ARBA" id="ARBA00001946"/>
    </source>
</evidence>
<feature type="non-terminal residue" evidence="6">
    <location>
        <position position="1"/>
    </location>
</feature>
<organism evidence="6">
    <name type="scientific">Mangifera indica</name>
    <name type="common">Mango</name>
    <dbReference type="NCBI Taxonomy" id="29780"/>
    <lineage>
        <taxon>Eukaryota</taxon>
        <taxon>Viridiplantae</taxon>
        <taxon>Streptophyta</taxon>
        <taxon>Embryophyta</taxon>
        <taxon>Tracheophyta</taxon>
        <taxon>Spermatophyta</taxon>
        <taxon>Magnoliopsida</taxon>
        <taxon>eudicotyledons</taxon>
        <taxon>Gunneridae</taxon>
        <taxon>Pentapetalae</taxon>
        <taxon>rosids</taxon>
        <taxon>malvids</taxon>
        <taxon>Sapindales</taxon>
        <taxon>Anacardiaceae</taxon>
        <taxon>Mangifera</taxon>
    </lineage>
</organism>
<keyword evidence="4" id="KW-0812">Transmembrane</keyword>
<evidence type="ECO:0000313" key="6">
    <source>
        <dbReference type="EMBL" id="ACD69673.1"/>
    </source>
</evidence>
<reference evidence="6" key="1">
    <citation type="journal article" date="2010" name="Plant Physiol. Biochem.">
        <title>Expression profiling of various genes during the fruit development and ripening of mango.</title>
        <authorList>
            <person name="Pandit S.S."/>
            <person name="Kulkarni R.S."/>
            <person name="Giri A.P."/>
            <person name="Kollner T.G."/>
            <person name="Degenhardt J."/>
            <person name="Gershenzon J."/>
            <person name="Gupta V.S."/>
        </authorList>
    </citation>
    <scope>NUCLEOTIDE SEQUENCE</scope>
</reference>
<dbReference type="SUPFAM" id="SSF48576">
    <property type="entry name" value="Terpenoid synthases"/>
    <property type="match status" value="1"/>
</dbReference>
<dbReference type="Pfam" id="PF03936">
    <property type="entry name" value="Terpene_synth_C"/>
    <property type="match status" value="1"/>
</dbReference>
<keyword evidence="4" id="KW-0472">Membrane</keyword>
<dbReference type="GO" id="GO:0000287">
    <property type="term" value="F:magnesium ion binding"/>
    <property type="evidence" value="ECO:0007669"/>
    <property type="project" value="InterPro"/>
</dbReference>
<dbReference type="InterPro" id="IPR005630">
    <property type="entry name" value="Terpene_synthase_metal-bd"/>
</dbReference>
<keyword evidence="2" id="KW-0479">Metal-binding</keyword>
<comment type="cofactor">
    <cofactor evidence="1">
        <name>Mg(2+)</name>
        <dbReference type="ChEBI" id="CHEBI:18420"/>
    </cofactor>
</comment>
<evidence type="ECO:0000256" key="4">
    <source>
        <dbReference type="SAM" id="Phobius"/>
    </source>
</evidence>
<evidence type="ECO:0000259" key="5">
    <source>
        <dbReference type="Pfam" id="PF03936"/>
    </source>
</evidence>
<dbReference type="PANTHER" id="PTHR31225">
    <property type="entry name" value="OS04G0344100 PROTEIN-RELATED"/>
    <property type="match status" value="1"/>
</dbReference>
<keyword evidence="4" id="KW-1133">Transmembrane helix</keyword>